<organism evidence="8">
    <name type="scientific">Propionibacterium freudenreichii subsp. freudenreichii</name>
    <dbReference type="NCBI Taxonomy" id="66712"/>
    <lineage>
        <taxon>Bacteria</taxon>
        <taxon>Bacillati</taxon>
        <taxon>Actinomycetota</taxon>
        <taxon>Actinomycetes</taxon>
        <taxon>Propionibacteriales</taxon>
        <taxon>Propionibacteriaceae</taxon>
        <taxon>Propionibacterium</taxon>
    </lineage>
</organism>
<dbReference type="InterPro" id="IPR056792">
    <property type="entry name" value="PRC_RimM"/>
</dbReference>
<comment type="similarity">
    <text evidence="5">Belongs to the RimM family.</text>
</comment>
<dbReference type="Gene3D" id="2.40.30.60">
    <property type="entry name" value="RimM"/>
    <property type="match status" value="1"/>
</dbReference>
<evidence type="ECO:0000256" key="1">
    <source>
        <dbReference type="ARBA" id="ARBA00022490"/>
    </source>
</evidence>
<evidence type="ECO:0000256" key="5">
    <source>
        <dbReference type="HAMAP-Rule" id="MF_00014"/>
    </source>
</evidence>
<dbReference type="InterPro" id="IPR002676">
    <property type="entry name" value="RimM_N"/>
</dbReference>
<comment type="subcellular location">
    <subcellularLocation>
        <location evidence="5">Cytoplasm</location>
    </subcellularLocation>
</comment>
<dbReference type="EMBL" id="LM676436">
    <property type="protein sequence ID" value="CEP27360.1"/>
    <property type="molecule type" value="Genomic_DNA"/>
</dbReference>
<dbReference type="GO" id="GO:0006364">
    <property type="term" value="P:rRNA processing"/>
    <property type="evidence" value="ECO:0007669"/>
    <property type="project" value="UniProtKB-UniRule"/>
</dbReference>
<dbReference type="GeneID" id="61221931"/>
<feature type="domain" description="RimM N-terminal" evidence="6">
    <location>
        <begin position="7"/>
        <end position="85"/>
    </location>
</feature>
<comment type="function">
    <text evidence="5">An accessory protein needed during the final step in the assembly of 30S ribosomal subunit, possibly for assembly of the head region. Essential for efficient processing of 16S rRNA. May be needed both before and after RbfA during the maturation of 16S rRNA. It has affinity for free ribosomal 30S subunits but not for 70S ribosomes.</text>
</comment>
<dbReference type="Pfam" id="PF24986">
    <property type="entry name" value="PRC_RimM"/>
    <property type="match status" value="1"/>
</dbReference>
<reference evidence="8" key="1">
    <citation type="submission" date="2014-08" db="EMBL/GenBank/DDBJ databases">
        <authorList>
            <person name="Falentin Helene"/>
        </authorList>
    </citation>
    <scope>NUCLEOTIDE SEQUENCE</scope>
</reference>
<dbReference type="RefSeq" id="WP_013161302.1">
    <property type="nucleotide sequence ID" value="NZ_CP010341.1"/>
</dbReference>
<evidence type="ECO:0000256" key="4">
    <source>
        <dbReference type="ARBA" id="ARBA00023186"/>
    </source>
</evidence>
<keyword evidence="1 5" id="KW-0963">Cytoplasm</keyword>
<accession>A0A068VP13</accession>
<comment type="subunit">
    <text evidence="5">Binds ribosomal protein uS19.</text>
</comment>
<dbReference type="PATRIC" id="fig|66712.6.peg.1380"/>
<feature type="domain" description="Ribosome maturation factor RimM PRC barrel" evidence="7">
    <location>
        <begin position="102"/>
        <end position="162"/>
    </location>
</feature>
<keyword evidence="3 5" id="KW-0698">rRNA processing</keyword>
<dbReference type="GO" id="GO:0042274">
    <property type="term" value="P:ribosomal small subunit biogenesis"/>
    <property type="evidence" value="ECO:0007669"/>
    <property type="project" value="UniProtKB-UniRule"/>
</dbReference>
<dbReference type="GO" id="GO:0005840">
    <property type="term" value="C:ribosome"/>
    <property type="evidence" value="ECO:0007669"/>
    <property type="project" value="InterPro"/>
</dbReference>
<evidence type="ECO:0000313" key="8">
    <source>
        <dbReference type="EMBL" id="CEP27360.1"/>
    </source>
</evidence>
<dbReference type="AlphaFoldDB" id="A0A068VP13"/>
<dbReference type="InterPro" id="IPR011033">
    <property type="entry name" value="PRC_barrel-like_sf"/>
</dbReference>
<dbReference type="InterPro" id="IPR036976">
    <property type="entry name" value="RimM_N_sf"/>
</dbReference>
<dbReference type="SUPFAM" id="SSF50447">
    <property type="entry name" value="Translation proteins"/>
    <property type="match status" value="1"/>
</dbReference>
<dbReference type="GO" id="GO:0005737">
    <property type="term" value="C:cytoplasm"/>
    <property type="evidence" value="ECO:0007669"/>
    <property type="project" value="UniProtKB-SubCell"/>
</dbReference>
<keyword evidence="2 5" id="KW-0690">Ribosome biogenesis</keyword>
<gene>
    <name evidence="5 8" type="primary">rimM</name>
    <name evidence="8" type="ORF">PFCIRM138_01195</name>
</gene>
<dbReference type="GO" id="GO:0043022">
    <property type="term" value="F:ribosome binding"/>
    <property type="evidence" value="ECO:0007669"/>
    <property type="project" value="InterPro"/>
</dbReference>
<proteinExistence type="inferred from homology"/>
<dbReference type="InterPro" id="IPR009000">
    <property type="entry name" value="Transl_B-barrel_sf"/>
</dbReference>
<sequence length="183" mass="19969">MDTVEVVVAVIGRAHGVRGELTLTVRTDEPDRRLRKGVRLRASDPDRSFVVESARWVSGRLVVTLGGVADRNAAEALRGTVLFADVPRDERPEDSEEFYDRQLIGMAVELADQRRVGVVSDVLHLPAQDVLSVRTDAGERLVPFVRELVPHVDAEAGVVRLADVPGLVDDRAIDDGSNTGSKQ</sequence>
<comment type="domain">
    <text evidence="5">The PRC barrel domain binds ribosomal protein uS19.</text>
</comment>
<dbReference type="NCBIfam" id="TIGR02273">
    <property type="entry name" value="16S_RimM"/>
    <property type="match status" value="1"/>
</dbReference>
<dbReference type="HAMAP" id="MF_00014">
    <property type="entry name" value="Ribosome_mat_RimM"/>
    <property type="match status" value="1"/>
</dbReference>
<evidence type="ECO:0000256" key="2">
    <source>
        <dbReference type="ARBA" id="ARBA00022517"/>
    </source>
</evidence>
<keyword evidence="4 5" id="KW-0143">Chaperone</keyword>
<name>A0A068VP13_PROFF</name>
<dbReference type="PANTHER" id="PTHR33692">
    <property type="entry name" value="RIBOSOME MATURATION FACTOR RIMM"/>
    <property type="match status" value="1"/>
</dbReference>
<dbReference type="PANTHER" id="PTHR33692:SF1">
    <property type="entry name" value="RIBOSOME MATURATION FACTOR RIMM"/>
    <property type="match status" value="1"/>
</dbReference>
<evidence type="ECO:0000256" key="3">
    <source>
        <dbReference type="ARBA" id="ARBA00022552"/>
    </source>
</evidence>
<dbReference type="InterPro" id="IPR011961">
    <property type="entry name" value="RimM"/>
</dbReference>
<dbReference type="Pfam" id="PF01782">
    <property type="entry name" value="RimM"/>
    <property type="match status" value="1"/>
</dbReference>
<dbReference type="KEGG" id="pfre:RM25_1355"/>
<evidence type="ECO:0000259" key="7">
    <source>
        <dbReference type="Pfam" id="PF24986"/>
    </source>
</evidence>
<evidence type="ECO:0000259" key="6">
    <source>
        <dbReference type="Pfam" id="PF01782"/>
    </source>
</evidence>
<protein>
    <recommendedName>
        <fullName evidence="5">Ribosome maturation factor RimM</fullName>
    </recommendedName>
</protein>
<dbReference type="Gene3D" id="2.30.30.240">
    <property type="entry name" value="PRC-barrel domain"/>
    <property type="match status" value="1"/>
</dbReference>
<dbReference type="SUPFAM" id="SSF50346">
    <property type="entry name" value="PRC-barrel domain"/>
    <property type="match status" value="1"/>
</dbReference>